<evidence type="ECO:0000313" key="1">
    <source>
        <dbReference type="EMBL" id="QRK81896.1"/>
    </source>
</evidence>
<dbReference type="EMBL" id="CP069352">
    <property type="protein sequence ID" value="QRK81896.1"/>
    <property type="molecule type" value="Genomic_DNA"/>
</dbReference>
<evidence type="ECO:0000313" key="2">
    <source>
        <dbReference type="Proteomes" id="UP000663686"/>
    </source>
</evidence>
<gene>
    <name evidence="1" type="ORF">JN757_15060</name>
</gene>
<reference evidence="1 2" key="2">
    <citation type="submission" date="2021-03" db="EMBL/GenBank/DDBJ databases">
        <title>P. granadensis CT364 genome publication.</title>
        <authorList>
            <person name="Stach J."/>
            <person name="Montero-Calasanz Md.C."/>
        </authorList>
    </citation>
    <scope>NUCLEOTIDE SEQUENCE [LARGE SCALE GENOMIC DNA]</scope>
    <source>
        <strain evidence="1 2">CT364</strain>
    </source>
</reference>
<reference evidence="1 2" key="1">
    <citation type="submission" date="2021-02" db="EMBL/GenBank/DDBJ databases">
        <authorList>
            <person name="Cea Torrescassana E."/>
        </authorList>
    </citation>
    <scope>NUCLEOTIDE SEQUENCE [LARGE SCALE GENOMIC DNA]</scope>
    <source>
        <strain evidence="1 2">CT364</strain>
    </source>
</reference>
<name>A0ABX7G986_9PSED</name>
<protein>
    <submittedName>
        <fullName evidence="1">Uncharacterized protein</fullName>
    </submittedName>
</protein>
<proteinExistence type="predicted"/>
<dbReference type="RefSeq" id="WP_203418037.1">
    <property type="nucleotide sequence ID" value="NZ_CP069352.1"/>
</dbReference>
<dbReference type="Proteomes" id="UP000663686">
    <property type="component" value="Chromosome"/>
</dbReference>
<accession>A0ABX7G986</accession>
<keyword evidence="2" id="KW-1185">Reference proteome</keyword>
<organism evidence="1 2">
    <name type="scientific">Pseudomonas granadensis</name>
    <dbReference type="NCBI Taxonomy" id="1421430"/>
    <lineage>
        <taxon>Bacteria</taxon>
        <taxon>Pseudomonadati</taxon>
        <taxon>Pseudomonadota</taxon>
        <taxon>Gammaproteobacteria</taxon>
        <taxon>Pseudomonadales</taxon>
        <taxon>Pseudomonadaceae</taxon>
        <taxon>Pseudomonas</taxon>
    </lineage>
</organism>
<sequence length="75" mass="8547">MATAFRHIINDSAQITLGEEFLEQYRSAMLSAPEAIERLIAKLNDEADISKKYVWLAEEFSARIPEVRVAYASEK</sequence>